<evidence type="ECO:0000256" key="1">
    <source>
        <dbReference type="SAM" id="MobiDB-lite"/>
    </source>
</evidence>
<dbReference type="AlphaFoldDB" id="A0A1U7CM77"/>
<evidence type="ECO:0000313" key="3">
    <source>
        <dbReference type="EMBL" id="APW59983.1"/>
    </source>
</evidence>
<dbReference type="EMBL" id="CP019082">
    <property type="protein sequence ID" value="APW59983.1"/>
    <property type="molecule type" value="Genomic_DNA"/>
</dbReference>
<dbReference type="InterPro" id="IPR001623">
    <property type="entry name" value="DnaJ_domain"/>
</dbReference>
<dbReference type="Pfam" id="PF00226">
    <property type="entry name" value="DnaJ"/>
    <property type="match status" value="1"/>
</dbReference>
<dbReference type="PANTHER" id="PTHR45295:SF3">
    <property type="entry name" value="CHAPERONE DNAJ-DOMAIN SUPERFAMILY PROTEIN"/>
    <property type="match status" value="1"/>
</dbReference>
<dbReference type="STRING" id="1387353.BSF38_01444"/>
<keyword evidence="4" id="KW-1185">Reference proteome</keyword>
<dbReference type="OrthoDB" id="272206at2"/>
<dbReference type="Proteomes" id="UP000186309">
    <property type="component" value="Chromosome"/>
</dbReference>
<dbReference type="CDD" id="cd06257">
    <property type="entry name" value="DnaJ"/>
    <property type="match status" value="1"/>
</dbReference>
<protein>
    <submittedName>
        <fullName evidence="3">Chaperone protein DnaJ</fullName>
    </submittedName>
</protein>
<evidence type="ECO:0000313" key="4">
    <source>
        <dbReference type="Proteomes" id="UP000186309"/>
    </source>
</evidence>
<proteinExistence type="predicted"/>
<dbReference type="InterPro" id="IPR036869">
    <property type="entry name" value="J_dom_sf"/>
</dbReference>
<feature type="region of interest" description="Disordered" evidence="1">
    <location>
        <begin position="68"/>
        <end position="93"/>
    </location>
</feature>
<dbReference type="SUPFAM" id="SSF46565">
    <property type="entry name" value="Chaperone J-domain"/>
    <property type="match status" value="1"/>
</dbReference>
<reference evidence="4" key="1">
    <citation type="submission" date="2016-12" db="EMBL/GenBank/DDBJ databases">
        <title>Comparative genomics of four Isosphaeraceae planctomycetes: a common pool of plasmids and glycoside hydrolase genes.</title>
        <authorList>
            <person name="Ivanova A."/>
        </authorList>
    </citation>
    <scope>NUCLEOTIDE SEQUENCE [LARGE SCALE GENOMIC DNA]</scope>
    <source>
        <strain evidence="4">PX4</strain>
    </source>
</reference>
<dbReference type="RefSeq" id="WP_076344311.1">
    <property type="nucleotide sequence ID" value="NZ_CP019082.1"/>
</dbReference>
<dbReference type="SMART" id="SM00271">
    <property type="entry name" value="DnaJ"/>
    <property type="match status" value="1"/>
</dbReference>
<dbReference type="PANTHER" id="PTHR45295">
    <property type="entry name" value="CHAPERONE PROTEIN DNAJ C76, CHLOROPLASTIC"/>
    <property type="match status" value="1"/>
</dbReference>
<sequence length="238" mass="26756">MSSFSFDIDPYAVLGVSGDASLEQIRDAYRSKSKKFHPDVGGEDWAFRVLAQAYELLSTARVMRATRAPEAPAPAAHERPTSTQPRKDAGGESVYGGIIDKDVAPRRLIAVEHLCVRYLWDQAAYLWLNQKTSEEERFLSCSLNISWPDRGGESSQVATKDDSAILASVSEIFDHLVMSTRAVSSRCREESDGFEGWLTYSSFDRSWKAMKSLHDAVRSQGLGVRQWSRDLFVPRNWN</sequence>
<feature type="domain" description="J" evidence="2">
    <location>
        <begin position="9"/>
        <end position="62"/>
    </location>
</feature>
<name>A0A1U7CM77_9BACT</name>
<dbReference type="PROSITE" id="PS50076">
    <property type="entry name" value="DNAJ_2"/>
    <property type="match status" value="1"/>
</dbReference>
<feature type="compositionally biased region" description="Basic and acidic residues" evidence="1">
    <location>
        <begin position="76"/>
        <end position="90"/>
    </location>
</feature>
<accession>A0A1U7CM77</accession>
<evidence type="ECO:0000259" key="2">
    <source>
        <dbReference type="PROSITE" id="PS50076"/>
    </source>
</evidence>
<dbReference type="PRINTS" id="PR00625">
    <property type="entry name" value="JDOMAIN"/>
</dbReference>
<gene>
    <name evidence="3" type="primary">dnaJ_3</name>
    <name evidence="3" type="ORF">BSF38_01444</name>
</gene>
<dbReference type="KEGG" id="pbor:BSF38_01444"/>
<dbReference type="Gene3D" id="1.10.287.110">
    <property type="entry name" value="DnaJ domain"/>
    <property type="match status" value="1"/>
</dbReference>
<organism evidence="3 4">
    <name type="scientific">Paludisphaera borealis</name>
    <dbReference type="NCBI Taxonomy" id="1387353"/>
    <lineage>
        <taxon>Bacteria</taxon>
        <taxon>Pseudomonadati</taxon>
        <taxon>Planctomycetota</taxon>
        <taxon>Planctomycetia</taxon>
        <taxon>Isosphaerales</taxon>
        <taxon>Isosphaeraceae</taxon>
        <taxon>Paludisphaera</taxon>
    </lineage>
</organism>